<dbReference type="SUPFAM" id="SSF48371">
    <property type="entry name" value="ARM repeat"/>
    <property type="match status" value="1"/>
</dbReference>
<dbReference type="Proteomes" id="UP000483362">
    <property type="component" value="Unassembled WGS sequence"/>
</dbReference>
<gene>
    <name evidence="1" type="ORF">FYJ29_07275</name>
</gene>
<accession>A0A6L5XE93</accession>
<sequence>MENSEANNSPAMKLLNSVDFTKEGLVSMVKSKDVLTDVEYEALILAYSKVGIDKDRLELDNNPVSSATSEVMKDHKAPANANEIKKKLLNNEYPQVRGYVVSSFKSIFGTSSSDCNELVKMLKEEKNDYVIKCGIKTLANEMKEPAVAEFIFSQVGNKHPAIRTQCAYAIGNSWTEGVKGAKEAVLKLMNDKDPDVQKAMYRSCGKLHDPTLVPEIVKALNDPAKVDLHSDCVKSLYAMWYDYPFHKQTNKEAYEATLAYFKKTPRTDKDPAWNSVGELATQAESNYAQWRSKATYFKPEEYVAVMSDIAKDINANWLARKAAIKVIKKIGKPSDLEAVKKAIESNSNDSKKDLVIRD</sequence>
<reference evidence="1 2" key="1">
    <citation type="submission" date="2019-08" db="EMBL/GenBank/DDBJ databases">
        <title>In-depth cultivation of the pig gut microbiome towards novel bacterial diversity and tailored functional studies.</title>
        <authorList>
            <person name="Wylensek D."/>
            <person name="Hitch T.C.A."/>
            <person name="Clavel T."/>
        </authorList>
    </citation>
    <scope>NUCLEOTIDE SEQUENCE [LARGE SCALE GENOMIC DNA]</scope>
    <source>
        <strain evidence="1 2">Oil-RF-744-WCA-WT-10</strain>
    </source>
</reference>
<evidence type="ECO:0000313" key="1">
    <source>
        <dbReference type="EMBL" id="MSS17556.1"/>
    </source>
</evidence>
<dbReference type="Gene3D" id="1.25.10.10">
    <property type="entry name" value="Leucine-rich Repeat Variant"/>
    <property type="match status" value="1"/>
</dbReference>
<dbReference type="EMBL" id="VULT01000010">
    <property type="protein sequence ID" value="MSS17556.1"/>
    <property type="molecule type" value="Genomic_DNA"/>
</dbReference>
<keyword evidence="2" id="KW-1185">Reference proteome</keyword>
<dbReference type="InterPro" id="IPR011989">
    <property type="entry name" value="ARM-like"/>
</dbReference>
<organism evidence="1 2">
    <name type="scientific">Sodaliphilus pleomorphus</name>
    <dbReference type="NCBI Taxonomy" id="2606626"/>
    <lineage>
        <taxon>Bacteria</taxon>
        <taxon>Pseudomonadati</taxon>
        <taxon>Bacteroidota</taxon>
        <taxon>Bacteroidia</taxon>
        <taxon>Bacteroidales</taxon>
        <taxon>Muribaculaceae</taxon>
        <taxon>Sodaliphilus</taxon>
    </lineage>
</organism>
<evidence type="ECO:0000313" key="2">
    <source>
        <dbReference type="Proteomes" id="UP000483362"/>
    </source>
</evidence>
<name>A0A6L5XE93_9BACT</name>
<protein>
    <submittedName>
        <fullName evidence="1">HEAT repeat domain-containing protein</fullName>
    </submittedName>
</protein>
<dbReference type="InterPro" id="IPR016024">
    <property type="entry name" value="ARM-type_fold"/>
</dbReference>
<dbReference type="AlphaFoldDB" id="A0A6L5XE93"/>
<proteinExistence type="predicted"/>
<comment type="caution">
    <text evidence="1">The sequence shown here is derived from an EMBL/GenBank/DDBJ whole genome shotgun (WGS) entry which is preliminary data.</text>
</comment>